<protein>
    <submittedName>
        <fullName evidence="2">Uncharacterized protein</fullName>
    </submittedName>
</protein>
<dbReference type="EMBL" id="GBXM01087435">
    <property type="protein sequence ID" value="JAH21142.1"/>
    <property type="molecule type" value="Transcribed_RNA"/>
</dbReference>
<accession>A0A0E9PAE0</accession>
<evidence type="ECO:0000256" key="1">
    <source>
        <dbReference type="SAM" id="Phobius"/>
    </source>
</evidence>
<sequence length="41" mass="4499">MTFAAEQRTLVLCSVAPRGRLSFGNVILTLIFTFGLRVKAT</sequence>
<dbReference type="EMBL" id="GBXM01089810">
    <property type="protein sequence ID" value="JAH18767.1"/>
    <property type="molecule type" value="Transcribed_RNA"/>
</dbReference>
<keyword evidence="1" id="KW-0472">Membrane</keyword>
<evidence type="ECO:0000313" key="2">
    <source>
        <dbReference type="EMBL" id="JAH01222.1"/>
    </source>
</evidence>
<reference evidence="2" key="1">
    <citation type="submission" date="2014-11" db="EMBL/GenBank/DDBJ databases">
        <authorList>
            <person name="Amaro Gonzalez C."/>
        </authorList>
    </citation>
    <scope>NUCLEOTIDE SEQUENCE</scope>
</reference>
<dbReference type="EMBL" id="GBXM01096609">
    <property type="protein sequence ID" value="JAH11968.1"/>
    <property type="molecule type" value="Transcribed_RNA"/>
</dbReference>
<reference evidence="2" key="2">
    <citation type="journal article" date="2015" name="Fish Shellfish Immunol.">
        <title>Early steps in the European eel (Anguilla anguilla)-Vibrio vulnificus interaction in the gills: Role of the RtxA13 toxin.</title>
        <authorList>
            <person name="Callol A."/>
            <person name="Pajuelo D."/>
            <person name="Ebbesson L."/>
            <person name="Teles M."/>
            <person name="MacKenzie S."/>
            <person name="Amaro C."/>
        </authorList>
    </citation>
    <scope>NUCLEOTIDE SEQUENCE</scope>
</reference>
<dbReference type="AlphaFoldDB" id="A0A0E9PAE0"/>
<keyword evidence="1" id="KW-0812">Transmembrane</keyword>
<dbReference type="EMBL" id="GBXM01091854">
    <property type="protein sequence ID" value="JAH16723.1"/>
    <property type="molecule type" value="Transcribed_RNA"/>
</dbReference>
<feature type="transmembrane region" description="Helical" evidence="1">
    <location>
        <begin position="20"/>
        <end position="38"/>
    </location>
</feature>
<dbReference type="EMBL" id="GBXM01107355">
    <property type="protein sequence ID" value="JAH01222.1"/>
    <property type="molecule type" value="Transcribed_RNA"/>
</dbReference>
<organism evidence="2">
    <name type="scientific">Anguilla anguilla</name>
    <name type="common">European freshwater eel</name>
    <name type="synonym">Muraena anguilla</name>
    <dbReference type="NCBI Taxonomy" id="7936"/>
    <lineage>
        <taxon>Eukaryota</taxon>
        <taxon>Metazoa</taxon>
        <taxon>Chordata</taxon>
        <taxon>Craniata</taxon>
        <taxon>Vertebrata</taxon>
        <taxon>Euteleostomi</taxon>
        <taxon>Actinopterygii</taxon>
        <taxon>Neopterygii</taxon>
        <taxon>Teleostei</taxon>
        <taxon>Anguilliformes</taxon>
        <taxon>Anguillidae</taxon>
        <taxon>Anguilla</taxon>
    </lineage>
</organism>
<keyword evidence="1" id="KW-1133">Transmembrane helix</keyword>
<proteinExistence type="predicted"/>
<name>A0A0E9PAE0_ANGAN</name>